<proteinExistence type="predicted"/>
<dbReference type="Proteomes" id="UP000442469">
    <property type="component" value="Unassembled WGS sequence"/>
</dbReference>
<gene>
    <name evidence="2" type="ORF">DJ90_4779</name>
    <name evidence="3" type="ORF">GNQ08_02640</name>
</gene>
<organism evidence="2 4">
    <name type="scientific">Paenibacillus macerans</name>
    <name type="common">Bacillus macerans</name>
    <dbReference type="NCBI Taxonomy" id="44252"/>
    <lineage>
        <taxon>Bacteria</taxon>
        <taxon>Bacillati</taxon>
        <taxon>Bacillota</taxon>
        <taxon>Bacilli</taxon>
        <taxon>Bacillales</taxon>
        <taxon>Paenibacillaceae</taxon>
        <taxon>Paenibacillus</taxon>
    </lineage>
</organism>
<dbReference type="EMBL" id="JMQA01000048">
    <property type="protein sequence ID" value="KFM94230.1"/>
    <property type="molecule type" value="Genomic_DNA"/>
</dbReference>
<evidence type="ECO:0000313" key="5">
    <source>
        <dbReference type="Proteomes" id="UP000442469"/>
    </source>
</evidence>
<protein>
    <submittedName>
        <fullName evidence="3">DUF4023 domain-containing protein</fullName>
    </submittedName>
</protein>
<feature type="compositionally biased region" description="Basic and acidic residues" evidence="1">
    <location>
        <begin position="1"/>
        <end position="22"/>
    </location>
</feature>
<dbReference type="RefSeq" id="WP_036619087.1">
    <property type="nucleotide sequence ID" value="NZ_BGML01000004.1"/>
</dbReference>
<dbReference type="Pfam" id="PF13215">
    <property type="entry name" value="DUF4023"/>
    <property type="match status" value="1"/>
</dbReference>
<comment type="caution">
    <text evidence="2">The sequence shown here is derived from an EMBL/GenBank/DDBJ whole genome shotgun (WGS) entry which is preliminary data.</text>
</comment>
<dbReference type="AlphaFoldDB" id="A0A090YQ32"/>
<dbReference type="GeneID" id="77010955"/>
<keyword evidence="4" id="KW-1185">Reference proteome</keyword>
<dbReference type="HOGENOM" id="CLU_209786_0_0_9"/>
<evidence type="ECO:0000313" key="3">
    <source>
        <dbReference type="EMBL" id="MUG21330.1"/>
    </source>
</evidence>
<dbReference type="PATRIC" id="fig|44252.3.peg.5880"/>
<dbReference type="InterPro" id="IPR025097">
    <property type="entry name" value="DUF4023"/>
</dbReference>
<feature type="region of interest" description="Disordered" evidence="1">
    <location>
        <begin position="1"/>
        <end position="42"/>
    </location>
</feature>
<sequence length="42" mass="4881">MENLHEFVEKVHDQQEKQEKNKQRGKGNPAGQLPTKQHGTQK</sequence>
<dbReference type="EMBL" id="WNZZ01000001">
    <property type="protein sequence ID" value="MUG21330.1"/>
    <property type="molecule type" value="Genomic_DNA"/>
</dbReference>
<evidence type="ECO:0000313" key="2">
    <source>
        <dbReference type="EMBL" id="KFM94230.1"/>
    </source>
</evidence>
<dbReference type="STRING" id="44252.DJ90_4779"/>
<dbReference type="OrthoDB" id="2631586at2"/>
<evidence type="ECO:0000313" key="4">
    <source>
        <dbReference type="Proteomes" id="UP000029278"/>
    </source>
</evidence>
<reference evidence="2 4" key="1">
    <citation type="submission" date="2014-04" db="EMBL/GenBank/DDBJ databases">
        <authorList>
            <person name="Bishop-Lilly K.A."/>
            <person name="Broomall S.M."/>
            <person name="Chain P.S."/>
            <person name="Chertkov O."/>
            <person name="Coyne S.R."/>
            <person name="Daligault H.E."/>
            <person name="Davenport K.W."/>
            <person name="Erkkila T."/>
            <person name="Frey K.G."/>
            <person name="Gibbons H.S."/>
            <person name="Gu W."/>
            <person name="Jaissle J."/>
            <person name="Johnson S.L."/>
            <person name="Koroleva G.I."/>
            <person name="Ladner J.T."/>
            <person name="Lo C.-C."/>
            <person name="Minogue T.D."/>
            <person name="Munk C."/>
            <person name="Palacios G.F."/>
            <person name="Redden C.L."/>
            <person name="Rosenzweig C.N."/>
            <person name="Scholz M.B."/>
            <person name="Teshima H."/>
            <person name="Xu Y."/>
        </authorList>
    </citation>
    <scope>NUCLEOTIDE SEQUENCE [LARGE SCALE GENOMIC DNA]</scope>
    <source>
        <strain evidence="2 4">8244</strain>
    </source>
</reference>
<dbReference type="Proteomes" id="UP000029278">
    <property type="component" value="Unassembled WGS sequence"/>
</dbReference>
<name>A0A090YQ32_PAEMA</name>
<reference evidence="3 5" key="2">
    <citation type="submission" date="2019-11" db="EMBL/GenBank/DDBJ databases">
        <title>Draft genome sequences of five Paenibacillus species of dairy origin.</title>
        <authorList>
            <person name="Olajide A.M."/>
            <person name="Chen S."/>
            <person name="Lapointe G."/>
        </authorList>
    </citation>
    <scope>NUCLEOTIDE SEQUENCE [LARGE SCALE GENOMIC DNA]</scope>
    <source>
        <strain evidence="3 5">3CT49</strain>
    </source>
</reference>
<evidence type="ECO:0000256" key="1">
    <source>
        <dbReference type="SAM" id="MobiDB-lite"/>
    </source>
</evidence>
<accession>A0A090YQ32</accession>